<protein>
    <submittedName>
        <fullName evidence="2">Uncharacterized protein</fullName>
    </submittedName>
</protein>
<keyword evidence="3" id="KW-1185">Reference proteome</keyword>
<feature type="compositionally biased region" description="Polar residues" evidence="1">
    <location>
        <begin position="136"/>
        <end position="148"/>
    </location>
</feature>
<evidence type="ECO:0000313" key="3">
    <source>
        <dbReference type="Proteomes" id="UP000703661"/>
    </source>
</evidence>
<feature type="compositionally biased region" description="Basic and acidic residues" evidence="1">
    <location>
        <begin position="156"/>
        <end position="166"/>
    </location>
</feature>
<sequence length="242" mass="28021">MTIKDFEYDSDTSLPDELKNTNHLNPIDAGAFDSDTDNNNTNSSGQEVIPDIYFHGFTADYKGNQRHRAQLAQKSRAKATQSYIQKKTKRVEDKDRIERKQEQKKKAADQQLEEKEEASEDTIRHSMASIIINAMSRPSSEATNNSSKSEPDLEQESTRPEDEVLEPRFTAVVDASDNEVDLALEEEEKIQFKHNLNFKTDRDDTMPAKPLNSRDWKQIFSQKLQERDRARERQKEKERNQA</sequence>
<dbReference type="AlphaFoldDB" id="A0A9P6T2S9"/>
<accession>A0A9P6T2S9</accession>
<feature type="region of interest" description="Disordered" evidence="1">
    <location>
        <begin position="65"/>
        <end position="123"/>
    </location>
</feature>
<name>A0A9P6T2S9_9FUNG</name>
<feature type="region of interest" description="Disordered" evidence="1">
    <location>
        <begin position="195"/>
        <end position="242"/>
    </location>
</feature>
<dbReference type="Proteomes" id="UP000703661">
    <property type="component" value="Unassembled WGS sequence"/>
</dbReference>
<organism evidence="2 3">
    <name type="scientific">Entomortierella chlamydospora</name>
    <dbReference type="NCBI Taxonomy" id="101097"/>
    <lineage>
        <taxon>Eukaryota</taxon>
        <taxon>Fungi</taxon>
        <taxon>Fungi incertae sedis</taxon>
        <taxon>Mucoromycota</taxon>
        <taxon>Mortierellomycotina</taxon>
        <taxon>Mortierellomycetes</taxon>
        <taxon>Mortierellales</taxon>
        <taxon>Mortierellaceae</taxon>
        <taxon>Entomortierella</taxon>
    </lineage>
</organism>
<feature type="region of interest" description="Disordered" evidence="1">
    <location>
        <begin position="1"/>
        <end position="47"/>
    </location>
</feature>
<evidence type="ECO:0000313" key="2">
    <source>
        <dbReference type="EMBL" id="KAG0019703.1"/>
    </source>
</evidence>
<dbReference type="EMBL" id="JAAAID010000266">
    <property type="protein sequence ID" value="KAG0019703.1"/>
    <property type="molecule type" value="Genomic_DNA"/>
</dbReference>
<feature type="compositionally biased region" description="Basic and acidic residues" evidence="1">
    <location>
        <begin position="199"/>
        <end position="217"/>
    </location>
</feature>
<feature type="compositionally biased region" description="Basic and acidic residues" evidence="1">
    <location>
        <begin position="224"/>
        <end position="242"/>
    </location>
</feature>
<comment type="caution">
    <text evidence="2">The sequence shown here is derived from an EMBL/GenBank/DDBJ whole genome shotgun (WGS) entry which is preliminary data.</text>
</comment>
<reference evidence="2" key="1">
    <citation type="journal article" date="2020" name="Fungal Divers.">
        <title>Resolving the Mortierellaceae phylogeny through synthesis of multi-gene phylogenetics and phylogenomics.</title>
        <authorList>
            <person name="Vandepol N."/>
            <person name="Liber J."/>
            <person name="Desiro A."/>
            <person name="Na H."/>
            <person name="Kennedy M."/>
            <person name="Barry K."/>
            <person name="Grigoriev I.V."/>
            <person name="Miller A.N."/>
            <person name="O'Donnell K."/>
            <person name="Stajich J.E."/>
            <person name="Bonito G."/>
        </authorList>
    </citation>
    <scope>NUCLEOTIDE SEQUENCE</scope>
    <source>
        <strain evidence="2">NRRL 2769</strain>
    </source>
</reference>
<feature type="region of interest" description="Disordered" evidence="1">
    <location>
        <begin position="135"/>
        <end position="167"/>
    </location>
</feature>
<evidence type="ECO:0000256" key="1">
    <source>
        <dbReference type="SAM" id="MobiDB-lite"/>
    </source>
</evidence>
<proteinExistence type="predicted"/>
<feature type="compositionally biased region" description="Basic and acidic residues" evidence="1">
    <location>
        <begin position="90"/>
        <end position="108"/>
    </location>
</feature>
<gene>
    <name evidence="2" type="ORF">BGZ80_005391</name>
</gene>